<protein>
    <submittedName>
        <fullName evidence="1">Uncharacterized protein</fullName>
    </submittedName>
</protein>
<dbReference type="SUPFAM" id="SSF48366">
    <property type="entry name" value="Ras GEF"/>
    <property type="match status" value="1"/>
</dbReference>
<dbReference type="Ensembl" id="ENSMSIT00000031686.1">
    <property type="protein sequence ID" value="ENSMSIP00000025107.1"/>
    <property type="gene ID" value="ENSMSIG00000021213.1"/>
</dbReference>
<dbReference type="AlphaFoldDB" id="A0A8C6HQP8"/>
<dbReference type="PANTHER" id="PTHR46793">
    <property type="entry name" value="1700018F24RIK PROTEIN-RELATED-RELATED"/>
    <property type="match status" value="1"/>
</dbReference>
<sequence>MFSYCLWTTRGSDLKKDKSESHGRAWRYMALSCLQYLCLFEPSTLMSPQGENECALKDMKEPCREPLISADMVEKLVKQLVPSLQGGDPLFVPVFLYSYQRFATTHSKLCLCNSLHGYYVPHSKEDRSIHTLSQLLMFPEDFCQSSDLSILNQLMVYLLLNMPCSDPAVHVHMLLTQLKGEEAHDSDKKNEEPWCSEGCSGQGVLGGHPGVNRCYF</sequence>
<reference evidence="1" key="2">
    <citation type="submission" date="2025-09" db="UniProtKB">
        <authorList>
            <consortium name="Ensembl"/>
        </authorList>
    </citation>
    <scope>IDENTIFICATION</scope>
</reference>
<name>A0A8C6HQP8_MUSSI</name>
<dbReference type="InterPro" id="IPR023578">
    <property type="entry name" value="Ras_GEF_dom_sf"/>
</dbReference>
<dbReference type="GeneTree" id="ENSGT00940000153181"/>
<keyword evidence="2" id="KW-1185">Reference proteome</keyword>
<dbReference type="PANTHER" id="PTHR46793:SF3">
    <property type="entry name" value="RIKEN CDNA 4930596D02 GENE"/>
    <property type="match status" value="1"/>
</dbReference>
<reference evidence="1" key="1">
    <citation type="submission" date="2025-08" db="UniProtKB">
        <authorList>
            <consortium name="Ensembl"/>
        </authorList>
    </citation>
    <scope>IDENTIFICATION</scope>
</reference>
<evidence type="ECO:0000313" key="2">
    <source>
        <dbReference type="Proteomes" id="UP000694415"/>
    </source>
</evidence>
<organism evidence="1 2">
    <name type="scientific">Mus spicilegus</name>
    <name type="common">Mound-building mouse</name>
    <dbReference type="NCBI Taxonomy" id="10103"/>
    <lineage>
        <taxon>Eukaryota</taxon>
        <taxon>Metazoa</taxon>
        <taxon>Chordata</taxon>
        <taxon>Craniata</taxon>
        <taxon>Vertebrata</taxon>
        <taxon>Euteleostomi</taxon>
        <taxon>Mammalia</taxon>
        <taxon>Eutheria</taxon>
        <taxon>Euarchontoglires</taxon>
        <taxon>Glires</taxon>
        <taxon>Rodentia</taxon>
        <taxon>Myomorpha</taxon>
        <taxon>Muroidea</taxon>
        <taxon>Muridae</taxon>
        <taxon>Murinae</taxon>
        <taxon>Mus</taxon>
        <taxon>Mus</taxon>
    </lineage>
</organism>
<proteinExistence type="predicted"/>
<dbReference type="Gene3D" id="1.20.870.10">
    <property type="entry name" value="Son of sevenless (SoS) protein Chain: S domain 1"/>
    <property type="match status" value="1"/>
</dbReference>
<accession>A0A8C6HQP8</accession>
<evidence type="ECO:0000313" key="1">
    <source>
        <dbReference type="Ensembl" id="ENSMSIP00000025107.1"/>
    </source>
</evidence>
<dbReference type="Proteomes" id="UP000694415">
    <property type="component" value="Unplaced"/>
</dbReference>